<dbReference type="Proteomes" id="UP001596152">
    <property type="component" value="Unassembled WGS sequence"/>
</dbReference>
<dbReference type="RefSeq" id="WP_374038409.1">
    <property type="nucleotide sequence ID" value="NZ_CP169082.1"/>
</dbReference>
<reference evidence="2" key="1">
    <citation type="journal article" date="2019" name="Int. J. Syst. Evol. Microbiol.">
        <title>The Global Catalogue of Microorganisms (GCM) 10K type strain sequencing project: providing services to taxonomists for standard genome sequencing and annotation.</title>
        <authorList>
            <consortium name="The Broad Institute Genomics Platform"/>
            <consortium name="The Broad Institute Genome Sequencing Center for Infectious Disease"/>
            <person name="Wu L."/>
            <person name="Ma J."/>
        </authorList>
    </citation>
    <scope>NUCLEOTIDE SEQUENCE [LARGE SCALE GENOMIC DNA]</scope>
    <source>
        <strain evidence="2">JCM 12125</strain>
    </source>
</reference>
<proteinExistence type="predicted"/>
<sequence>MFAELSLILTLTAQSVQPTVSGMEMQRRFEAERLTRAGFPPIQPPGVAFRRVLLFDPYMMLGVPGLELRRDATGAVDLIVQYPEWRSDPVRVAPDLWDTIATDAVFAPRAPVVRERPAGSPPPPVCHDWSGVVQDEAGRTASWGECGGEPSLPRQMTERIVAAAMTTRPDCAPDTPSPLFAFQRCFGLNETLGDPALEAAFAPLRQAWGAVPGAQALAAARRALQAPGMRHGDVAWSNARQAVAAVKVTQDQRRDLSQRLARLSLDARTASQGDRYILTNTQRHWAEFTAGQDQNYAALLEELLAVEP</sequence>
<protein>
    <submittedName>
        <fullName evidence="1">Uncharacterized protein</fullName>
    </submittedName>
</protein>
<name>A0ABW0FX30_9CAUL</name>
<accession>A0ABW0FX30</accession>
<evidence type="ECO:0000313" key="1">
    <source>
        <dbReference type="EMBL" id="MFC5346019.1"/>
    </source>
</evidence>
<keyword evidence="2" id="KW-1185">Reference proteome</keyword>
<comment type="caution">
    <text evidence="1">The sequence shown here is derived from an EMBL/GenBank/DDBJ whole genome shotgun (WGS) entry which is preliminary data.</text>
</comment>
<gene>
    <name evidence="1" type="ORF">ACFPIE_19050</name>
</gene>
<organism evidence="1 2">
    <name type="scientific">Brevundimonas staleyi</name>
    <dbReference type="NCBI Taxonomy" id="74326"/>
    <lineage>
        <taxon>Bacteria</taxon>
        <taxon>Pseudomonadati</taxon>
        <taxon>Pseudomonadota</taxon>
        <taxon>Alphaproteobacteria</taxon>
        <taxon>Caulobacterales</taxon>
        <taxon>Caulobacteraceae</taxon>
        <taxon>Brevundimonas</taxon>
    </lineage>
</organism>
<evidence type="ECO:0000313" key="2">
    <source>
        <dbReference type="Proteomes" id="UP001596152"/>
    </source>
</evidence>
<dbReference type="EMBL" id="JBHSLF010000055">
    <property type="protein sequence ID" value="MFC5346019.1"/>
    <property type="molecule type" value="Genomic_DNA"/>
</dbReference>